<protein>
    <submittedName>
        <fullName evidence="4">DUF1750-domain-containing protein</fullName>
    </submittedName>
</protein>
<evidence type="ECO:0000256" key="1">
    <source>
        <dbReference type="SAM" id="Coils"/>
    </source>
</evidence>
<dbReference type="EMBL" id="ML220114">
    <property type="protein sequence ID" value="TGZ83094.1"/>
    <property type="molecule type" value="Genomic_DNA"/>
</dbReference>
<dbReference type="Pfam" id="PF20497">
    <property type="entry name" value="SWI-SNF_Ssr4_C"/>
    <property type="match status" value="1"/>
</dbReference>
<proteinExistence type="predicted"/>
<dbReference type="InterPro" id="IPR046464">
    <property type="entry name" value="SWI-SNF_Ssr4_C"/>
</dbReference>
<sequence>MPPPHPGMAPPPPHMTPQARQHAPMAVRSQPPHPQAGGYYGPPPVHPGPRGAPPQHPQKRFKSAPAPPPHPALVHGERAMTMDDEEDTSRGDLMDHLTPREIAQQRYRQHHEWMEEVLGSTYSIQKITPTDLGLGLWGELEGVTKGLLPEPVVRIQQDNAALSLGQAQKSETSPKDVLDAFRPRVEKKISELEEEIRVMEEKHRMRLKKIEQTAIYRDAERELRLAGVTSLVDGLPTFAPPEHESAAPTSPSAMHDDIASPNVPPTTSPAPVNISRRSIAEIAASVESGTGRKIVPLLPVTRYELSQEDIQKLGVTITTAQDRDSGADTAMTNGDDDAFNNIEITTPAGGTAGEMLDEFAATRDEGNTDIGDGGVMEDTIMADFMVDDLGGSKPDTPAAQGAASGTPQGAQRQGEDGEGMVDFNGTNADDVLDLQGGDFMADVGGDMEQQQGQ</sequence>
<keyword evidence="5" id="KW-1185">Reference proteome</keyword>
<feature type="compositionally biased region" description="Pro residues" evidence="2">
    <location>
        <begin position="41"/>
        <end position="56"/>
    </location>
</feature>
<evidence type="ECO:0000313" key="4">
    <source>
        <dbReference type="EMBL" id="TGZ83094.1"/>
    </source>
</evidence>
<evidence type="ECO:0000259" key="3">
    <source>
        <dbReference type="Pfam" id="PF20497"/>
    </source>
</evidence>
<accession>A0A4S2N2A4</accession>
<dbReference type="OrthoDB" id="5321006at2759"/>
<feature type="coiled-coil region" evidence="1">
    <location>
        <begin position="182"/>
        <end position="209"/>
    </location>
</feature>
<feature type="region of interest" description="Disordered" evidence="2">
    <location>
        <begin position="1"/>
        <end position="74"/>
    </location>
</feature>
<feature type="domain" description="SWI/SNF and RSC complexes subunit Ssr4 C-terminal" evidence="3">
    <location>
        <begin position="82"/>
        <end position="424"/>
    </location>
</feature>
<organism evidence="4 5">
    <name type="scientific">Ascodesmis nigricans</name>
    <dbReference type="NCBI Taxonomy" id="341454"/>
    <lineage>
        <taxon>Eukaryota</taxon>
        <taxon>Fungi</taxon>
        <taxon>Dikarya</taxon>
        <taxon>Ascomycota</taxon>
        <taxon>Pezizomycotina</taxon>
        <taxon>Pezizomycetes</taxon>
        <taxon>Pezizales</taxon>
        <taxon>Ascodesmidaceae</taxon>
        <taxon>Ascodesmis</taxon>
    </lineage>
</organism>
<dbReference type="AlphaFoldDB" id="A0A4S2N2A4"/>
<name>A0A4S2N2A4_9PEZI</name>
<gene>
    <name evidence="4" type="ORF">EX30DRAFT_339325</name>
</gene>
<dbReference type="InParanoid" id="A0A4S2N2A4"/>
<dbReference type="Proteomes" id="UP000298138">
    <property type="component" value="Unassembled WGS sequence"/>
</dbReference>
<reference evidence="4 5" key="1">
    <citation type="submission" date="2019-04" db="EMBL/GenBank/DDBJ databases">
        <title>Comparative genomics and transcriptomics to analyze fruiting body development in filamentous ascomycetes.</title>
        <authorList>
            <consortium name="DOE Joint Genome Institute"/>
            <person name="Lutkenhaus R."/>
            <person name="Traeger S."/>
            <person name="Breuer J."/>
            <person name="Kuo A."/>
            <person name="Lipzen A."/>
            <person name="Pangilinan J."/>
            <person name="Dilworth D."/>
            <person name="Sandor L."/>
            <person name="Poggeler S."/>
            <person name="Barry K."/>
            <person name="Grigoriev I.V."/>
            <person name="Nowrousian M."/>
        </authorList>
    </citation>
    <scope>NUCLEOTIDE SEQUENCE [LARGE SCALE GENOMIC DNA]</scope>
    <source>
        <strain evidence="4 5">CBS 389.68</strain>
    </source>
</reference>
<keyword evidence="1" id="KW-0175">Coiled coil</keyword>
<dbReference type="STRING" id="341454.A0A4S2N2A4"/>
<evidence type="ECO:0000256" key="2">
    <source>
        <dbReference type="SAM" id="MobiDB-lite"/>
    </source>
</evidence>
<feature type="compositionally biased region" description="Pro residues" evidence="2">
    <location>
        <begin position="1"/>
        <end position="15"/>
    </location>
</feature>
<evidence type="ECO:0000313" key="5">
    <source>
        <dbReference type="Proteomes" id="UP000298138"/>
    </source>
</evidence>
<feature type="region of interest" description="Disordered" evidence="2">
    <location>
        <begin position="387"/>
        <end position="453"/>
    </location>
</feature>